<name>A0A397G5Q6_9GLOM</name>
<organism evidence="2 3">
    <name type="scientific">Diversispora epigaea</name>
    <dbReference type="NCBI Taxonomy" id="1348612"/>
    <lineage>
        <taxon>Eukaryota</taxon>
        <taxon>Fungi</taxon>
        <taxon>Fungi incertae sedis</taxon>
        <taxon>Mucoromycota</taxon>
        <taxon>Glomeromycotina</taxon>
        <taxon>Glomeromycetes</taxon>
        <taxon>Diversisporales</taxon>
        <taxon>Diversisporaceae</taxon>
        <taxon>Diversispora</taxon>
    </lineage>
</organism>
<dbReference type="AlphaFoldDB" id="A0A397G5Q6"/>
<dbReference type="SUPFAM" id="SSF56112">
    <property type="entry name" value="Protein kinase-like (PK-like)"/>
    <property type="match status" value="1"/>
</dbReference>
<feature type="region of interest" description="Disordered" evidence="1">
    <location>
        <begin position="1"/>
        <end position="34"/>
    </location>
</feature>
<evidence type="ECO:0000313" key="3">
    <source>
        <dbReference type="Proteomes" id="UP000266861"/>
    </source>
</evidence>
<dbReference type="Proteomes" id="UP000266861">
    <property type="component" value="Unassembled WGS sequence"/>
</dbReference>
<protein>
    <recommendedName>
        <fullName evidence="4">Serine-threonine/tyrosine-protein kinase catalytic domain-containing protein</fullName>
    </recommendedName>
</protein>
<gene>
    <name evidence="2" type="ORF">Glove_642g32</name>
</gene>
<dbReference type="OrthoDB" id="2447130at2759"/>
<comment type="caution">
    <text evidence="2">The sequence shown here is derived from an EMBL/GenBank/DDBJ whole genome shotgun (WGS) entry which is preliminary data.</text>
</comment>
<sequence>MIISSKVNEIPKSNNNNEDNKDEEGDGKDNRDNKKTEGGFGTIYYARWINGKIKEWVIKNQQWEITRIIMRCWDIRATQRPTFKELNEELGRNTIVPYYDVPHDRDLARQICNGLRPKILFHTPKLITRIIMKCWDARVAQRPTSKELRKELTKYRNDYRENEYKNNNEITIQINNAKKFSKNKPKERFWKLIRGNSTTITPLNYQTHPEAIYTSRLLNYSSLPKPKNEKHFEKEFEELIKSTSALSVVASGSINMHAP</sequence>
<accession>A0A397G5Q6</accession>
<keyword evidence="3" id="KW-1185">Reference proteome</keyword>
<feature type="compositionally biased region" description="Polar residues" evidence="1">
    <location>
        <begin position="1"/>
        <end position="13"/>
    </location>
</feature>
<evidence type="ECO:0008006" key="4">
    <source>
        <dbReference type="Google" id="ProtNLM"/>
    </source>
</evidence>
<dbReference type="InterPro" id="IPR011009">
    <property type="entry name" value="Kinase-like_dom_sf"/>
</dbReference>
<dbReference type="Gene3D" id="1.10.510.10">
    <property type="entry name" value="Transferase(Phosphotransferase) domain 1"/>
    <property type="match status" value="1"/>
</dbReference>
<dbReference type="EMBL" id="PQFF01000533">
    <property type="protein sequence ID" value="RHZ45927.1"/>
    <property type="molecule type" value="Genomic_DNA"/>
</dbReference>
<evidence type="ECO:0000256" key="1">
    <source>
        <dbReference type="SAM" id="MobiDB-lite"/>
    </source>
</evidence>
<reference evidence="2 3" key="1">
    <citation type="submission" date="2018-08" db="EMBL/GenBank/DDBJ databases">
        <title>Genome and evolution of the arbuscular mycorrhizal fungus Diversispora epigaea (formerly Glomus versiforme) and its bacterial endosymbionts.</title>
        <authorList>
            <person name="Sun X."/>
            <person name="Fei Z."/>
            <person name="Harrison M."/>
        </authorList>
    </citation>
    <scope>NUCLEOTIDE SEQUENCE [LARGE SCALE GENOMIC DNA]</scope>
    <source>
        <strain evidence="2 3">IT104</strain>
    </source>
</reference>
<evidence type="ECO:0000313" key="2">
    <source>
        <dbReference type="EMBL" id="RHZ45927.1"/>
    </source>
</evidence>
<proteinExistence type="predicted"/>